<proteinExistence type="predicted"/>
<evidence type="ECO:0000256" key="2">
    <source>
        <dbReference type="ARBA" id="ARBA00023315"/>
    </source>
</evidence>
<gene>
    <name evidence="4" type="ORF">AACH06_04035</name>
</gene>
<name>A0ABU9BN76_9BURK</name>
<evidence type="ECO:0000313" key="4">
    <source>
        <dbReference type="EMBL" id="MEK8029983.1"/>
    </source>
</evidence>
<dbReference type="Gene3D" id="3.40.630.30">
    <property type="match status" value="1"/>
</dbReference>
<comment type="caution">
    <text evidence="4">The sequence shown here is derived from an EMBL/GenBank/DDBJ whole genome shotgun (WGS) entry which is preliminary data.</text>
</comment>
<evidence type="ECO:0000313" key="5">
    <source>
        <dbReference type="Proteomes" id="UP001371218"/>
    </source>
</evidence>
<dbReference type="EMBL" id="JBBUTG010000002">
    <property type="protein sequence ID" value="MEK8029983.1"/>
    <property type="molecule type" value="Genomic_DNA"/>
</dbReference>
<protein>
    <submittedName>
        <fullName evidence="4">GNAT family N-acetyltransferase</fullName>
    </submittedName>
</protein>
<dbReference type="InterPro" id="IPR050832">
    <property type="entry name" value="Bact_Acetyltransf"/>
</dbReference>
<evidence type="ECO:0000256" key="1">
    <source>
        <dbReference type="ARBA" id="ARBA00022679"/>
    </source>
</evidence>
<dbReference type="SUPFAM" id="SSF55729">
    <property type="entry name" value="Acyl-CoA N-acyltransferases (Nat)"/>
    <property type="match status" value="1"/>
</dbReference>
<keyword evidence="2" id="KW-0012">Acyltransferase</keyword>
<dbReference type="PANTHER" id="PTHR43877">
    <property type="entry name" value="AMINOALKYLPHOSPHONATE N-ACETYLTRANSFERASE-RELATED-RELATED"/>
    <property type="match status" value="1"/>
</dbReference>
<dbReference type="CDD" id="cd04301">
    <property type="entry name" value="NAT_SF"/>
    <property type="match status" value="1"/>
</dbReference>
<dbReference type="InterPro" id="IPR000182">
    <property type="entry name" value="GNAT_dom"/>
</dbReference>
<accession>A0ABU9BN76</accession>
<dbReference type="Proteomes" id="UP001371218">
    <property type="component" value="Unassembled WGS sequence"/>
</dbReference>
<dbReference type="InterPro" id="IPR016181">
    <property type="entry name" value="Acyl_CoA_acyltransferase"/>
</dbReference>
<reference evidence="4 5" key="1">
    <citation type="submission" date="2024-04" db="EMBL/GenBank/DDBJ databases">
        <title>Novel species of the genus Ideonella isolated from streams.</title>
        <authorList>
            <person name="Lu H."/>
        </authorList>
    </citation>
    <scope>NUCLEOTIDE SEQUENCE [LARGE SCALE GENOMIC DNA]</scope>
    <source>
        <strain evidence="4 5">DXS29W</strain>
    </source>
</reference>
<keyword evidence="1" id="KW-0808">Transferase</keyword>
<dbReference type="PROSITE" id="PS51186">
    <property type="entry name" value="GNAT"/>
    <property type="match status" value="1"/>
</dbReference>
<organism evidence="4 5">
    <name type="scientific">Ideonella lacteola</name>
    <dbReference type="NCBI Taxonomy" id="2984193"/>
    <lineage>
        <taxon>Bacteria</taxon>
        <taxon>Pseudomonadati</taxon>
        <taxon>Pseudomonadota</taxon>
        <taxon>Betaproteobacteria</taxon>
        <taxon>Burkholderiales</taxon>
        <taxon>Sphaerotilaceae</taxon>
        <taxon>Ideonella</taxon>
    </lineage>
</organism>
<sequence length="181" mass="20071">MTIARLTPDDAEPYRALMLQGYALHPEAFTASVTERGHLPITWWQQRLQPGDDARELVLGQWEGDELAGVAGLSFEVRERARHKATLFGMYVPPRFRQAGRGRQLVQAALAEARQRPQTLLVQLTVTAGNEAAQALYAACGFVPFGTEPMAVQLDEGFVAKVHMWCDLGKKPAPIHTDHAR</sequence>
<feature type="domain" description="N-acetyltransferase" evidence="3">
    <location>
        <begin position="1"/>
        <end position="169"/>
    </location>
</feature>
<evidence type="ECO:0000259" key="3">
    <source>
        <dbReference type="PROSITE" id="PS51186"/>
    </source>
</evidence>
<keyword evidence="5" id="KW-1185">Reference proteome</keyword>
<dbReference type="RefSeq" id="WP_341424345.1">
    <property type="nucleotide sequence ID" value="NZ_JBBUTG010000002.1"/>
</dbReference>
<dbReference type="Pfam" id="PF00583">
    <property type="entry name" value="Acetyltransf_1"/>
    <property type="match status" value="1"/>
</dbReference>